<dbReference type="GO" id="GO:0016758">
    <property type="term" value="F:hexosyltransferase activity"/>
    <property type="evidence" value="ECO:0007669"/>
    <property type="project" value="InterPro"/>
</dbReference>
<proteinExistence type="inferred from homology"/>
<evidence type="ECO:0000256" key="6">
    <source>
        <dbReference type="ARBA" id="ARBA00023136"/>
    </source>
</evidence>
<reference evidence="10" key="1">
    <citation type="submission" date="2018-12" db="EMBL/GenBank/DDBJ databases">
        <title>Tengunoibacter tsumagoiensis gen. nov., sp. nov., Dictyobacter kobayashii sp. nov., D. alpinus sp. nov., and D. joshuensis sp. nov. and description of Dictyobacteraceae fam. nov. within the order Ktedonobacterales isolated from Tengu-no-mugimeshi.</title>
        <authorList>
            <person name="Wang C.M."/>
            <person name="Zheng Y."/>
            <person name="Sakai Y."/>
            <person name="Toyoda A."/>
            <person name="Minakuchi Y."/>
            <person name="Abe K."/>
            <person name="Yokota A."/>
            <person name="Yabe S."/>
        </authorList>
    </citation>
    <scope>NUCLEOTIDE SEQUENCE [LARGE SCALE GENOMIC DNA]</scope>
    <source>
        <strain evidence="10">Uno3</strain>
    </source>
</reference>
<dbReference type="RefSeq" id="WP_161975504.1">
    <property type="nucleotide sequence ID" value="NZ_BIFR01000001.1"/>
</dbReference>
<feature type="transmembrane region" description="Helical" evidence="8">
    <location>
        <begin position="229"/>
        <end position="248"/>
    </location>
</feature>
<dbReference type="Pfam" id="PF09594">
    <property type="entry name" value="GT87"/>
    <property type="match status" value="1"/>
</dbReference>
<sequence length="431" mass="48469">MDSLLVIILLALLFTGISNQLAKVNSDAAKYQCYAFAFWHGTQALHTLPEAQCAFLKQAEPAAILLENMRQHQLPDFLIQFVAQQDQRQPFHALPHEYPLLALATFLPGLLAPPSSFQLAFAGWMACIVVALFVIMRIAGSRSTALAFAFYLGLGSWATALGRFDLLPTTFTLLAVIWAEKKRWHWSFICLAIATLLKFYPALFLLPFLIVQQQNREMMWLDWRRWSPVGLFILICSFVLLLSAAMSLEGTIAPLSYFANRPLQVESFSASLVRILGEAGGTTLQYGYSYGSRNVFSPLSPLIAGGATLLLCAGIVYTCWHLWHQRISLAMAVLLLLLLLLLTGKVFSAQYILWSTPLVAYVGGWRWRWLSGWGSICLLTTLIYPFLYNRTEYSVGSLLPDFYLVVLVRNLILLGFTCLLYYQATHQQTEV</sequence>
<evidence type="ECO:0000256" key="3">
    <source>
        <dbReference type="ARBA" id="ARBA00022679"/>
    </source>
</evidence>
<accession>A0A402A1K0</accession>
<evidence type="ECO:0000256" key="8">
    <source>
        <dbReference type="SAM" id="Phobius"/>
    </source>
</evidence>
<dbReference type="Proteomes" id="UP000287352">
    <property type="component" value="Unassembled WGS sequence"/>
</dbReference>
<feature type="transmembrane region" description="Helical" evidence="8">
    <location>
        <begin position="145"/>
        <end position="164"/>
    </location>
</feature>
<keyword evidence="4 8" id="KW-0812">Transmembrane</keyword>
<feature type="transmembrane region" description="Helical" evidence="8">
    <location>
        <begin position="399"/>
        <end position="422"/>
    </location>
</feature>
<dbReference type="InterPro" id="IPR018584">
    <property type="entry name" value="GT87"/>
</dbReference>
<feature type="transmembrane region" description="Helical" evidence="8">
    <location>
        <begin position="327"/>
        <end position="347"/>
    </location>
</feature>
<feature type="transmembrane region" description="Helical" evidence="8">
    <location>
        <begin position="299"/>
        <end position="320"/>
    </location>
</feature>
<gene>
    <name evidence="9" type="ORF">KTT_28720</name>
</gene>
<evidence type="ECO:0000313" key="9">
    <source>
        <dbReference type="EMBL" id="GCE13013.1"/>
    </source>
</evidence>
<feature type="transmembrane region" description="Helical" evidence="8">
    <location>
        <begin position="184"/>
        <end position="209"/>
    </location>
</feature>
<keyword evidence="10" id="KW-1185">Reference proteome</keyword>
<evidence type="ECO:0000313" key="10">
    <source>
        <dbReference type="Proteomes" id="UP000287352"/>
    </source>
</evidence>
<evidence type="ECO:0008006" key="11">
    <source>
        <dbReference type="Google" id="ProtNLM"/>
    </source>
</evidence>
<keyword evidence="3" id="KW-0808">Transferase</keyword>
<keyword evidence="5 8" id="KW-1133">Transmembrane helix</keyword>
<comment type="similarity">
    <text evidence="7">Belongs to the glycosyltransferase 87 family.</text>
</comment>
<evidence type="ECO:0000256" key="7">
    <source>
        <dbReference type="ARBA" id="ARBA00024033"/>
    </source>
</evidence>
<feature type="transmembrane region" description="Helical" evidence="8">
    <location>
        <begin position="367"/>
        <end position="387"/>
    </location>
</feature>
<name>A0A402A1K0_9CHLR</name>
<evidence type="ECO:0000256" key="4">
    <source>
        <dbReference type="ARBA" id="ARBA00022692"/>
    </source>
</evidence>
<dbReference type="EMBL" id="BIFR01000001">
    <property type="protein sequence ID" value="GCE13013.1"/>
    <property type="molecule type" value="Genomic_DNA"/>
</dbReference>
<feature type="transmembrane region" description="Helical" evidence="8">
    <location>
        <begin position="117"/>
        <end position="138"/>
    </location>
</feature>
<keyword evidence="6 8" id="KW-0472">Membrane</keyword>
<evidence type="ECO:0000256" key="2">
    <source>
        <dbReference type="ARBA" id="ARBA00022475"/>
    </source>
</evidence>
<organism evidence="9 10">
    <name type="scientific">Tengunoibacter tsumagoiensis</name>
    <dbReference type="NCBI Taxonomy" id="2014871"/>
    <lineage>
        <taxon>Bacteria</taxon>
        <taxon>Bacillati</taxon>
        <taxon>Chloroflexota</taxon>
        <taxon>Ktedonobacteria</taxon>
        <taxon>Ktedonobacterales</taxon>
        <taxon>Dictyobacteraceae</taxon>
        <taxon>Tengunoibacter</taxon>
    </lineage>
</organism>
<comment type="subcellular location">
    <subcellularLocation>
        <location evidence="1">Cell membrane</location>
        <topology evidence="1">Multi-pass membrane protein</topology>
    </subcellularLocation>
</comment>
<protein>
    <recommendedName>
        <fullName evidence="11">DUF2029 domain-containing protein</fullName>
    </recommendedName>
</protein>
<keyword evidence="2" id="KW-1003">Cell membrane</keyword>
<dbReference type="GO" id="GO:0005886">
    <property type="term" value="C:plasma membrane"/>
    <property type="evidence" value="ECO:0007669"/>
    <property type="project" value="UniProtKB-SubCell"/>
</dbReference>
<evidence type="ECO:0000256" key="5">
    <source>
        <dbReference type="ARBA" id="ARBA00022989"/>
    </source>
</evidence>
<dbReference type="AlphaFoldDB" id="A0A402A1K0"/>
<evidence type="ECO:0000256" key="1">
    <source>
        <dbReference type="ARBA" id="ARBA00004651"/>
    </source>
</evidence>
<comment type="caution">
    <text evidence="9">The sequence shown here is derived from an EMBL/GenBank/DDBJ whole genome shotgun (WGS) entry which is preliminary data.</text>
</comment>